<name>A0A8H5CF32_9AGAR</name>
<feature type="compositionally biased region" description="Low complexity" evidence="2">
    <location>
        <begin position="644"/>
        <end position="685"/>
    </location>
</feature>
<feature type="region of interest" description="Disordered" evidence="2">
    <location>
        <begin position="168"/>
        <end position="243"/>
    </location>
</feature>
<feature type="compositionally biased region" description="Basic and acidic residues" evidence="2">
    <location>
        <begin position="568"/>
        <end position="579"/>
    </location>
</feature>
<feature type="compositionally biased region" description="Low complexity" evidence="2">
    <location>
        <begin position="1039"/>
        <end position="1050"/>
    </location>
</feature>
<comment type="caution">
    <text evidence="3">The sequence shown here is derived from an EMBL/GenBank/DDBJ whole genome shotgun (WGS) entry which is preliminary data.</text>
</comment>
<dbReference type="EMBL" id="JAACJM010000179">
    <property type="protein sequence ID" value="KAF5340089.1"/>
    <property type="molecule type" value="Genomic_DNA"/>
</dbReference>
<dbReference type="OrthoDB" id="3050931at2759"/>
<evidence type="ECO:0000313" key="4">
    <source>
        <dbReference type="Proteomes" id="UP000559256"/>
    </source>
</evidence>
<dbReference type="Proteomes" id="UP000559256">
    <property type="component" value="Unassembled WGS sequence"/>
</dbReference>
<feature type="region of interest" description="Disordered" evidence="2">
    <location>
        <begin position="568"/>
        <end position="719"/>
    </location>
</feature>
<sequence>MSTTTAMMAAGPSIPSVAPSTSTTAVPSSTISISNSDSRSTTNSDTNTSGAGPATATAPNLSTISPSLRARFVEEINRKKPSEEDVTIWNQHCLSMICTYCSNAGHSKCLPAEGIKSVRCRVCNDRRGTCSKVRDELHFRVKRLLEIDDSVFQLLYESTGGASIHAAVKRKGGNNGNGGDDDSPSKSLRKRSSTAAIVDGVLQLEPSKAPTDHRKSKSKSKRKEGSKEDRDGTVSDASSDLSSLCDCDHEQRLSSALEEVKRLKLELASAKSAATSSQSSSSPNLTADLTAAQNELTRTKAAKEEVEKKLGQTTQTLEKVLGQVQPLTQEAVRIKKDNDELRKRLRELEGIKTKYLELAGAAKPSKAADQDPGKEALAKALDRAQKAEEEAEKANTRVIEIQTKTVELEAELTKVTVALGKAEEECKKVTEALGKSEEECKKATIALGKSEEEYQALRDEKAALEEDLGNAKATLEERDEHEQQREQERMEASEGIAEEMQNQNDKLHAMVLLLKGQLSRSTNALKEANGKLAQHAQLQVYGPSLNHEVAELRRKCLELNDTLEKERKAMAGDSVEKQNESVNENENVKENVKENAKEKQNENENENEDVIMNEVEDQDQRKKTPVYGPDTYDTFLTKETLGDESTSSGPSTEQTQSQPQPQPEAESSSQPRSQSQSPTQSQVDPSSHKPDGADSSSSNSTPTTSSPSPTDELSKLKADSATLQSTITSLQITKSELQTDFESLKREHDIHMVAFKTQIKELLTLKTANAELQIKIDRLEEEGSETSTDSLEKLKNAHDEITNLQIEVRSLEKERERWERHREKYERDKEKDSEKVKEMKRVLTEMETKYERSVRDGKEPNRDRDKGKEVDYQHLPRSSGRGTLEDEEDGNSLYSVSSSTQNPAAALQEAKREILKLKDDLEYLRNHRDFLSSKLTARDTEHAVSLQKDVVEHTNLHLLNRMVLQAKADFTSRRITRSQIIDTCDTLSAQLLQVAARRLDKLEGADGERVGFKGIMDLMDTASVVSSGLRWNGVPAHNRSLSSASGSGSAARRELAPERSGGSRRREEDVDSQEEDASEPPLKKRKVPR</sequence>
<feature type="region of interest" description="Disordered" evidence="2">
    <location>
        <begin position="1"/>
        <end position="61"/>
    </location>
</feature>
<evidence type="ECO:0000256" key="2">
    <source>
        <dbReference type="SAM" id="MobiDB-lite"/>
    </source>
</evidence>
<feature type="compositionally biased region" description="Basic and acidic residues" evidence="2">
    <location>
        <begin position="223"/>
        <end position="233"/>
    </location>
</feature>
<keyword evidence="1" id="KW-0175">Coiled coil</keyword>
<feature type="compositionally biased region" description="Acidic residues" evidence="2">
    <location>
        <begin position="1069"/>
        <end position="1078"/>
    </location>
</feature>
<feature type="compositionally biased region" description="Acidic residues" evidence="2">
    <location>
        <begin position="603"/>
        <end position="617"/>
    </location>
</feature>
<dbReference type="Gene3D" id="1.20.5.1000">
    <property type="entry name" value="arf6 gtpase in complex with a specific effector, jip4"/>
    <property type="match status" value="1"/>
</dbReference>
<feature type="compositionally biased region" description="Low complexity" evidence="2">
    <location>
        <begin position="12"/>
        <end position="60"/>
    </location>
</feature>
<feature type="compositionally biased region" description="Low complexity" evidence="2">
    <location>
        <begin position="695"/>
        <end position="710"/>
    </location>
</feature>
<feature type="region of interest" description="Disordered" evidence="2">
    <location>
        <begin position="1037"/>
        <end position="1089"/>
    </location>
</feature>
<proteinExistence type="predicted"/>
<feature type="compositionally biased region" description="Basic and acidic residues" evidence="2">
    <location>
        <begin position="586"/>
        <end position="602"/>
    </location>
</feature>
<keyword evidence="4" id="KW-1185">Reference proteome</keyword>
<evidence type="ECO:0000256" key="1">
    <source>
        <dbReference type="SAM" id="Coils"/>
    </source>
</evidence>
<feature type="region of interest" description="Disordered" evidence="2">
    <location>
        <begin position="813"/>
        <end position="907"/>
    </location>
</feature>
<accession>A0A8H5CF32</accession>
<gene>
    <name evidence="3" type="ORF">D9758_013171</name>
</gene>
<reference evidence="3 4" key="1">
    <citation type="journal article" date="2020" name="ISME J.">
        <title>Uncovering the hidden diversity of litter-decomposition mechanisms in mushroom-forming fungi.</title>
        <authorList>
            <person name="Floudas D."/>
            <person name="Bentzer J."/>
            <person name="Ahren D."/>
            <person name="Johansson T."/>
            <person name="Persson P."/>
            <person name="Tunlid A."/>
        </authorList>
    </citation>
    <scope>NUCLEOTIDE SEQUENCE [LARGE SCALE GENOMIC DNA]</scope>
    <source>
        <strain evidence="3 4">CBS 291.85</strain>
    </source>
</reference>
<organism evidence="3 4">
    <name type="scientific">Tetrapyrgos nigripes</name>
    <dbReference type="NCBI Taxonomy" id="182062"/>
    <lineage>
        <taxon>Eukaryota</taxon>
        <taxon>Fungi</taxon>
        <taxon>Dikarya</taxon>
        <taxon>Basidiomycota</taxon>
        <taxon>Agaricomycotina</taxon>
        <taxon>Agaricomycetes</taxon>
        <taxon>Agaricomycetidae</taxon>
        <taxon>Agaricales</taxon>
        <taxon>Marasmiineae</taxon>
        <taxon>Marasmiaceae</taxon>
        <taxon>Tetrapyrgos</taxon>
    </lineage>
</organism>
<feature type="compositionally biased region" description="Polar residues" evidence="2">
    <location>
        <begin position="892"/>
        <end position="903"/>
    </location>
</feature>
<dbReference type="AlphaFoldDB" id="A0A8H5CF32"/>
<feature type="coiled-coil region" evidence="1">
    <location>
        <begin position="253"/>
        <end position="503"/>
    </location>
</feature>
<protein>
    <submittedName>
        <fullName evidence="3">Uncharacterized protein</fullName>
    </submittedName>
</protein>
<feature type="compositionally biased region" description="Basic and acidic residues" evidence="2">
    <location>
        <begin position="813"/>
        <end position="874"/>
    </location>
</feature>
<evidence type="ECO:0000313" key="3">
    <source>
        <dbReference type="EMBL" id="KAF5340089.1"/>
    </source>
</evidence>